<keyword evidence="5 13" id="KW-0949">S-adenosyl-L-methionine</keyword>
<feature type="compositionally biased region" description="Acidic residues" evidence="14">
    <location>
        <begin position="633"/>
        <end position="642"/>
    </location>
</feature>
<dbReference type="AlphaFoldDB" id="A0A1J3E6Q2"/>
<dbReference type="GO" id="GO:0006346">
    <property type="term" value="P:DNA methylation-dependent constitutive heterochromatin formation"/>
    <property type="evidence" value="ECO:0007669"/>
    <property type="project" value="InterPro"/>
</dbReference>
<dbReference type="SUPFAM" id="SSF53335">
    <property type="entry name" value="S-adenosyl-L-methionine-dependent methyltransferases"/>
    <property type="match status" value="1"/>
</dbReference>
<feature type="region of interest" description="Disordered" evidence="14">
    <location>
        <begin position="184"/>
        <end position="239"/>
    </location>
</feature>
<dbReference type="Pfam" id="PF00385">
    <property type="entry name" value="Chromo"/>
    <property type="match status" value="1"/>
</dbReference>
<evidence type="ECO:0000256" key="12">
    <source>
        <dbReference type="PIRSR" id="PIRSR037404-1"/>
    </source>
</evidence>
<name>A0A1J3E6Q2_NOCCA</name>
<feature type="region of interest" description="Disordered" evidence="14">
    <location>
        <begin position="618"/>
        <end position="642"/>
    </location>
</feature>
<dbReference type="FunFam" id="3.90.120.10:FF:000003">
    <property type="entry name" value="DNA (cytosine-5)-methyltransferase 1"/>
    <property type="match status" value="1"/>
</dbReference>
<proteinExistence type="inferred from homology"/>
<organism evidence="17">
    <name type="scientific">Noccaea caerulescens</name>
    <name type="common">Alpine penny-cress</name>
    <name type="synonym">Thlaspi caerulescens</name>
    <dbReference type="NCBI Taxonomy" id="107243"/>
    <lineage>
        <taxon>Eukaryota</taxon>
        <taxon>Viridiplantae</taxon>
        <taxon>Streptophyta</taxon>
        <taxon>Embryophyta</taxon>
        <taxon>Tracheophyta</taxon>
        <taxon>Spermatophyta</taxon>
        <taxon>Magnoliopsida</taxon>
        <taxon>eudicotyledons</taxon>
        <taxon>Gunneridae</taxon>
        <taxon>Pentapetalae</taxon>
        <taxon>rosids</taxon>
        <taxon>malvids</taxon>
        <taxon>Brassicales</taxon>
        <taxon>Brassicaceae</taxon>
        <taxon>Coluteocarpeae</taxon>
        <taxon>Noccaea</taxon>
    </lineage>
</organism>
<dbReference type="PANTHER" id="PTHR10629:SF34">
    <property type="entry name" value="DNA (CYTOSINE-5)-METHYLTRANSFERASE CMT2"/>
    <property type="match status" value="1"/>
</dbReference>
<feature type="compositionally biased region" description="Polar residues" evidence="14">
    <location>
        <begin position="69"/>
        <end position="88"/>
    </location>
</feature>
<accession>A0A1J3E6Q2</accession>
<evidence type="ECO:0000313" key="17">
    <source>
        <dbReference type="EMBL" id="JAU26950.1"/>
    </source>
</evidence>
<comment type="catalytic activity">
    <reaction evidence="11">
        <text>a 2'-deoxycytidine in DNA + S-adenosyl-L-methionine = a 5-methyl-2'-deoxycytidine in DNA + S-adenosyl-L-homocysteine + H(+)</text>
        <dbReference type="Rhea" id="RHEA:13681"/>
        <dbReference type="Rhea" id="RHEA-COMP:11369"/>
        <dbReference type="Rhea" id="RHEA-COMP:11370"/>
        <dbReference type="ChEBI" id="CHEBI:15378"/>
        <dbReference type="ChEBI" id="CHEBI:57856"/>
        <dbReference type="ChEBI" id="CHEBI:59789"/>
        <dbReference type="ChEBI" id="CHEBI:85452"/>
        <dbReference type="ChEBI" id="CHEBI:85454"/>
        <dbReference type="EC" id="2.1.1.37"/>
    </reaction>
</comment>
<evidence type="ECO:0000256" key="4">
    <source>
        <dbReference type="ARBA" id="ARBA00022679"/>
    </source>
</evidence>
<dbReference type="GO" id="GO:0005634">
    <property type="term" value="C:nucleus"/>
    <property type="evidence" value="ECO:0007669"/>
    <property type="project" value="UniProtKB-SubCell"/>
</dbReference>
<evidence type="ECO:0000256" key="9">
    <source>
        <dbReference type="ARBA" id="ARBA00023163"/>
    </source>
</evidence>
<dbReference type="InterPro" id="IPR029063">
    <property type="entry name" value="SAM-dependent_MTases_sf"/>
</dbReference>
<dbReference type="InterPro" id="IPR016197">
    <property type="entry name" value="Chromo-like_dom_sf"/>
</dbReference>
<comment type="subcellular location">
    <subcellularLocation>
        <location evidence="1">Nucleus</location>
    </subcellularLocation>
</comment>
<keyword evidence="4 13" id="KW-0808">Transferase</keyword>
<dbReference type="SMART" id="SM00298">
    <property type="entry name" value="CHROMO"/>
    <property type="match status" value="1"/>
</dbReference>
<feature type="active site" evidence="12 13">
    <location>
        <position position="721"/>
    </location>
</feature>
<dbReference type="GO" id="GO:0044027">
    <property type="term" value="P:negative regulation of gene expression via chromosomal CpG island methylation"/>
    <property type="evidence" value="ECO:0007669"/>
    <property type="project" value="TreeGrafter"/>
</dbReference>
<dbReference type="PROSITE" id="PS51679">
    <property type="entry name" value="SAM_MT_C5"/>
    <property type="match status" value="1"/>
</dbReference>
<feature type="compositionally biased region" description="Low complexity" evidence="14">
    <location>
        <begin position="17"/>
        <end position="52"/>
    </location>
</feature>
<dbReference type="FunFam" id="3.40.50.150:FF:000464">
    <property type="entry name" value="DNA (Cytosine-5)-methyltransferase CMT2"/>
    <property type="match status" value="1"/>
</dbReference>
<evidence type="ECO:0000259" key="16">
    <source>
        <dbReference type="PROSITE" id="PS51038"/>
    </source>
</evidence>
<evidence type="ECO:0000256" key="1">
    <source>
        <dbReference type="ARBA" id="ARBA00004123"/>
    </source>
</evidence>
<sequence length="1102" mass="123616">MLSPAKCESEEAATAQLDLRSSSPSEPERLSLVLSLPNPQGSEEAAQSSSSREATKLSDGEMTERRSTKLNSNSEVRKSPSSTNSCQVRRSPRFTPVDGKIDNVCSVPVTGKSGSRNIKFTSALLKKESLDSEGLTFKDIAVIAKNLEMETVSDFQVTNSDAGGRSQVQAKRKADSVILASTTKKSNQSLSSSKRIRRFPRFTEGEANIGKSKEREKPVASRNPSKRSPKLSGVVENGKGETFNTSSVEITGNGMSNGLTITTAIVEQNSEYLYTKSSNGAILIEDVSECDGRLAPLDLNSPTRSTKGKGARVTRTAAVREKHEPCNFFFIGEPIPCEEAQERWRWRYDLKERKSKSKGQQPEDDEDKIVANVECHYSQAKVDNQTFSLGDFACIKGEEEETHIGKVVEFFKTTDGESYFRVQWFYRATDTVMKQQAAYHDKRRLFYSTVMNDNPIDCLISKVTVLQVSRRAGLEPDSIKSDFYFDMEYCVEYSTFRTLRILKSSENKLECCADVVPTESTESLLGDNLFSKELPVLDLYSGCGGMSTGLSLGAKISGVDVVTKWAVDQNLAACESLKLNHPQTQVRNDAAGDFLLLLKEWDKLCKRYVFNNDQTTDTLRSENSTRETTESSSSDDDSEPEEYEVEKLVDICYGDPDKTGEYGLKFKVHWKGYSSKEDTWEPAEELSNCQDAMREFVTSGFKSKILPLPGGVGVICGGPPCQGISGYNRHRNVDSPLTDERNQQIIVFMDIVEYLKPAFVLMENVVDILRLDKGSLGRYALSRLVHMRYQARLGIMTAGCYGLSQFRSRVFMWGADPNKNLPPFPLPTHDVIVRYGFPQEFERNVVAYVEGQPRKVDKALVLKDAISDLPPVSNDEEREKMPYQNLPETDFQRYIRSTKHELTGSAIDKCTKGTMLLHDHRPLHMFETDYIRVCQIPKKKGANFRDLPGLIVRDDNTVCRDPSMEPVLLPSGRPLVPEFVFTFQQGKSKRPFARLWWDETVPTVLTVPTCHSQAFLHPEQDRVLTIRESARLQGFPDYFQFCGTVKERYCQIGNAVAVSVSRALGYSLAVAFRGITCDEHLINLPHNFSHSTYLQLNEATPH</sequence>
<dbReference type="CDD" id="cd04716">
    <property type="entry name" value="BAH_plantDCM_I"/>
    <property type="match status" value="1"/>
</dbReference>
<evidence type="ECO:0000256" key="5">
    <source>
        <dbReference type="ARBA" id="ARBA00022691"/>
    </source>
</evidence>
<dbReference type="Gene3D" id="3.90.120.10">
    <property type="entry name" value="DNA Methylase, subunit A, domain 2"/>
    <property type="match status" value="1"/>
</dbReference>
<dbReference type="EC" id="2.1.1.37" evidence="2"/>
<dbReference type="InterPro" id="IPR001025">
    <property type="entry name" value="BAH_dom"/>
</dbReference>
<dbReference type="InterPro" id="IPR023780">
    <property type="entry name" value="Chromo_domain"/>
</dbReference>
<evidence type="ECO:0000256" key="13">
    <source>
        <dbReference type="PROSITE-ProRule" id="PRU01016"/>
    </source>
</evidence>
<evidence type="ECO:0000256" key="2">
    <source>
        <dbReference type="ARBA" id="ARBA00011975"/>
    </source>
</evidence>
<reference evidence="17" key="1">
    <citation type="submission" date="2016-07" db="EMBL/GenBank/DDBJ databases">
        <title>De novo transcriptome assembly of four accessions of the metal hyperaccumulator plant Noccaea caerulescens.</title>
        <authorList>
            <person name="Blande D."/>
            <person name="Halimaa P."/>
            <person name="Tervahauta A.I."/>
            <person name="Aarts M.G."/>
            <person name="Karenlampi S.O."/>
        </authorList>
    </citation>
    <scope>NUCLEOTIDE SEQUENCE</scope>
</reference>
<feature type="region of interest" description="Disordered" evidence="14">
    <location>
        <begin position="1"/>
        <end position="94"/>
    </location>
</feature>
<feature type="compositionally biased region" description="Polar residues" evidence="14">
    <location>
        <begin position="184"/>
        <end position="193"/>
    </location>
</feature>
<gene>
    <name evidence="17" type="ORF">GA_TR3501_c2_g1_i1_g.11975</name>
</gene>
<comment type="similarity">
    <text evidence="13">Belongs to the class I-like SAM-binding methyltransferase superfamily. C5-methyltransferase family.</text>
</comment>
<feature type="compositionally biased region" description="Basic and acidic residues" evidence="14">
    <location>
        <begin position="53"/>
        <end position="67"/>
    </location>
</feature>
<evidence type="ECO:0000256" key="7">
    <source>
        <dbReference type="ARBA" id="ARBA00023015"/>
    </source>
</evidence>
<evidence type="ECO:0000256" key="3">
    <source>
        <dbReference type="ARBA" id="ARBA00022603"/>
    </source>
</evidence>
<dbReference type="Gene3D" id="2.30.30.490">
    <property type="match status" value="1"/>
</dbReference>
<dbReference type="SMART" id="SM00439">
    <property type="entry name" value="BAH"/>
    <property type="match status" value="1"/>
</dbReference>
<dbReference type="GO" id="GO:0003682">
    <property type="term" value="F:chromatin binding"/>
    <property type="evidence" value="ECO:0007669"/>
    <property type="project" value="InterPro"/>
</dbReference>
<evidence type="ECO:0000256" key="11">
    <source>
        <dbReference type="ARBA" id="ARBA00047422"/>
    </source>
</evidence>
<dbReference type="GO" id="GO:0032259">
    <property type="term" value="P:methylation"/>
    <property type="evidence" value="ECO:0007669"/>
    <property type="project" value="UniProtKB-KW"/>
</dbReference>
<dbReference type="PROSITE" id="PS51038">
    <property type="entry name" value="BAH"/>
    <property type="match status" value="1"/>
</dbReference>
<dbReference type="CDD" id="cd18635">
    <property type="entry name" value="CD_CMT3_like"/>
    <property type="match status" value="1"/>
</dbReference>
<dbReference type="EMBL" id="GEVI01005370">
    <property type="protein sequence ID" value="JAU26950.1"/>
    <property type="molecule type" value="Transcribed_RNA"/>
</dbReference>
<keyword evidence="3 13" id="KW-0489">Methyltransferase</keyword>
<keyword evidence="7" id="KW-0805">Transcription regulation</keyword>
<dbReference type="Pfam" id="PF00145">
    <property type="entry name" value="DNA_methylase"/>
    <property type="match status" value="1"/>
</dbReference>
<dbReference type="InterPro" id="IPR001525">
    <property type="entry name" value="C5_MeTfrase"/>
</dbReference>
<keyword evidence="8" id="KW-0238">DNA-binding</keyword>
<dbReference type="Gene3D" id="3.40.50.150">
    <property type="entry name" value="Vaccinia Virus protein VP39"/>
    <property type="match status" value="2"/>
</dbReference>
<dbReference type="GO" id="GO:0003886">
    <property type="term" value="F:DNA (cytosine-5-)-methyltransferase activity"/>
    <property type="evidence" value="ECO:0007669"/>
    <property type="project" value="UniProtKB-EC"/>
</dbReference>
<evidence type="ECO:0000256" key="14">
    <source>
        <dbReference type="SAM" id="MobiDB-lite"/>
    </source>
</evidence>
<keyword evidence="9" id="KW-0804">Transcription</keyword>
<dbReference type="Pfam" id="PF01426">
    <property type="entry name" value="BAH"/>
    <property type="match status" value="1"/>
</dbReference>
<evidence type="ECO:0000256" key="6">
    <source>
        <dbReference type="ARBA" id="ARBA00022853"/>
    </source>
</evidence>
<keyword evidence="6" id="KW-0156">Chromatin regulator</keyword>
<feature type="domain" description="Chromo" evidence="15">
    <location>
        <begin position="643"/>
        <end position="696"/>
    </location>
</feature>
<dbReference type="PRINTS" id="PR00105">
    <property type="entry name" value="C5METTRFRASE"/>
</dbReference>
<dbReference type="PANTHER" id="PTHR10629">
    <property type="entry name" value="CYTOSINE-SPECIFIC METHYLTRANSFERASE"/>
    <property type="match status" value="1"/>
</dbReference>
<feature type="domain" description="BAH" evidence="16">
    <location>
        <begin position="385"/>
        <end position="500"/>
    </location>
</feature>
<dbReference type="PROSITE" id="PS50013">
    <property type="entry name" value="CHROMO_2"/>
    <property type="match status" value="1"/>
</dbReference>
<dbReference type="InterPro" id="IPR050390">
    <property type="entry name" value="C5-Methyltransferase"/>
</dbReference>
<dbReference type="GO" id="GO:0003677">
    <property type="term" value="F:DNA binding"/>
    <property type="evidence" value="ECO:0007669"/>
    <property type="project" value="UniProtKB-KW"/>
</dbReference>
<evidence type="ECO:0000256" key="8">
    <source>
        <dbReference type="ARBA" id="ARBA00023125"/>
    </source>
</evidence>
<feature type="compositionally biased region" description="Basic and acidic residues" evidence="14">
    <location>
        <begin position="619"/>
        <end position="629"/>
    </location>
</feature>
<dbReference type="InterPro" id="IPR000953">
    <property type="entry name" value="Chromo/chromo_shadow_dom"/>
</dbReference>
<dbReference type="SUPFAM" id="SSF54160">
    <property type="entry name" value="Chromo domain-like"/>
    <property type="match status" value="1"/>
</dbReference>
<protein>
    <recommendedName>
        <fullName evidence="2">DNA (cytosine-5-)-methyltransferase</fullName>
        <ecNumber evidence="2">2.1.1.37</ecNumber>
    </recommendedName>
</protein>
<evidence type="ECO:0000259" key="15">
    <source>
        <dbReference type="PROSITE" id="PS50013"/>
    </source>
</evidence>
<keyword evidence="10" id="KW-0539">Nucleus</keyword>
<evidence type="ECO:0000256" key="10">
    <source>
        <dbReference type="ARBA" id="ARBA00023242"/>
    </source>
</evidence>
<dbReference type="InterPro" id="IPR043151">
    <property type="entry name" value="BAH_sf"/>
</dbReference>